<dbReference type="InterPro" id="IPR001387">
    <property type="entry name" value="Cro/C1-type_HTH"/>
</dbReference>
<reference evidence="2" key="1">
    <citation type="submission" date="2021-05" db="EMBL/GenBank/DDBJ databases">
        <title>Complete genome sequence of the cellulolytic planctomycete Telmatocola sphagniphila SP2T and characterization of the first cellulase from planctomycetes.</title>
        <authorList>
            <person name="Rakitin A.L."/>
            <person name="Beletsky A.V."/>
            <person name="Naumoff D.G."/>
            <person name="Kulichevskaya I.S."/>
            <person name="Mardanov A.V."/>
            <person name="Ravin N.V."/>
            <person name="Dedysh S.N."/>
        </authorList>
    </citation>
    <scope>NUCLEOTIDE SEQUENCE</scope>
    <source>
        <strain evidence="2">SP2T</strain>
    </source>
</reference>
<name>A0A8E6B5P2_9BACT</name>
<gene>
    <name evidence="2" type="ORF">KIH39_00155</name>
</gene>
<dbReference type="Pfam" id="PF01381">
    <property type="entry name" value="HTH_3"/>
    <property type="match status" value="1"/>
</dbReference>
<protein>
    <submittedName>
        <fullName evidence="2">DUF2384 domain-containing protein</fullName>
    </submittedName>
</protein>
<dbReference type="PROSITE" id="PS50943">
    <property type="entry name" value="HTH_CROC1"/>
    <property type="match status" value="1"/>
</dbReference>
<dbReference type="AlphaFoldDB" id="A0A8E6B5P2"/>
<keyword evidence="3" id="KW-1185">Reference proteome</keyword>
<dbReference type="SUPFAM" id="SSF47413">
    <property type="entry name" value="lambda repressor-like DNA-binding domains"/>
    <property type="match status" value="1"/>
</dbReference>
<evidence type="ECO:0000313" key="3">
    <source>
        <dbReference type="Proteomes" id="UP000676194"/>
    </source>
</evidence>
<dbReference type="EMBL" id="CP074694">
    <property type="protein sequence ID" value="QVL32367.1"/>
    <property type="molecule type" value="Genomic_DNA"/>
</dbReference>
<proteinExistence type="predicted"/>
<accession>A0A8E6B5P2</accession>
<dbReference type="Pfam" id="PF09722">
    <property type="entry name" value="Xre_MbcA_ParS_C"/>
    <property type="match status" value="1"/>
</dbReference>
<dbReference type="InterPro" id="IPR024467">
    <property type="entry name" value="Xre/MbcA/ParS-like_toxin-bd"/>
</dbReference>
<evidence type="ECO:0000313" key="2">
    <source>
        <dbReference type="EMBL" id="QVL32367.1"/>
    </source>
</evidence>
<dbReference type="InterPro" id="IPR010982">
    <property type="entry name" value="Lambda_DNA-bd_dom_sf"/>
</dbReference>
<organism evidence="2 3">
    <name type="scientific">Telmatocola sphagniphila</name>
    <dbReference type="NCBI Taxonomy" id="1123043"/>
    <lineage>
        <taxon>Bacteria</taxon>
        <taxon>Pseudomonadati</taxon>
        <taxon>Planctomycetota</taxon>
        <taxon>Planctomycetia</taxon>
        <taxon>Gemmatales</taxon>
        <taxon>Gemmataceae</taxon>
    </lineage>
</organism>
<dbReference type="KEGG" id="tsph:KIH39_00155"/>
<dbReference type="Gene3D" id="1.10.260.40">
    <property type="entry name" value="lambda repressor-like DNA-binding domains"/>
    <property type="match status" value="1"/>
</dbReference>
<dbReference type="GO" id="GO:0003677">
    <property type="term" value="F:DNA binding"/>
    <property type="evidence" value="ECO:0007669"/>
    <property type="project" value="InterPro"/>
</dbReference>
<feature type="domain" description="HTH cro/C1-type" evidence="1">
    <location>
        <begin position="69"/>
        <end position="101"/>
    </location>
</feature>
<dbReference type="Proteomes" id="UP000676194">
    <property type="component" value="Chromosome"/>
</dbReference>
<dbReference type="RefSeq" id="WP_213497253.1">
    <property type="nucleotide sequence ID" value="NZ_CP074694.1"/>
</dbReference>
<evidence type="ECO:0000259" key="1">
    <source>
        <dbReference type="PROSITE" id="PS50943"/>
    </source>
</evidence>
<dbReference type="CDD" id="cd00093">
    <property type="entry name" value="HTH_XRE"/>
    <property type="match status" value="1"/>
</dbReference>
<sequence length="171" mass="19106">MSAHTTFSSAMKKDYSMRPNTQKPLRLIRGKINGIMRTRSEKPNAQVSKGTKVKPPEEALVVKSPKIAVTKIREKIGVSQVDFARITGYSVRSIAGWESGKQVSDAARQKLIETDRLRAALSEIVPAEKLANWLLEPNPAFEGQTPIQIIERGEADRIWRMIHQIEDSVAS</sequence>